<dbReference type="EMBL" id="ODYU01006998">
    <property type="protein sequence ID" value="SOQ49350.1"/>
    <property type="molecule type" value="Genomic_DNA"/>
</dbReference>
<organism evidence="1">
    <name type="scientific">Spodoptera frugiperda</name>
    <name type="common">Fall armyworm</name>
    <dbReference type="NCBI Taxonomy" id="7108"/>
    <lineage>
        <taxon>Eukaryota</taxon>
        <taxon>Metazoa</taxon>
        <taxon>Ecdysozoa</taxon>
        <taxon>Arthropoda</taxon>
        <taxon>Hexapoda</taxon>
        <taxon>Insecta</taxon>
        <taxon>Pterygota</taxon>
        <taxon>Neoptera</taxon>
        <taxon>Endopterygota</taxon>
        <taxon>Lepidoptera</taxon>
        <taxon>Glossata</taxon>
        <taxon>Ditrysia</taxon>
        <taxon>Noctuoidea</taxon>
        <taxon>Noctuidae</taxon>
        <taxon>Amphipyrinae</taxon>
        <taxon>Spodoptera</taxon>
    </lineage>
</organism>
<protein>
    <submittedName>
        <fullName evidence="1">SFRICE_032313</fullName>
    </submittedName>
</protein>
<gene>
    <name evidence="1" type="ORF">SFRICE_032313</name>
</gene>
<sequence>MHDDYRSVDDEGGGDIIQCLLPPWARREEVRLLLTKNYPVPTSALRAGSPERVQYIDADVIVLYGDIMEL</sequence>
<name>A0A2H1W8F7_SPOFR</name>
<accession>A0A2H1W8F7</accession>
<dbReference type="AlphaFoldDB" id="A0A2H1W8F7"/>
<proteinExistence type="predicted"/>
<evidence type="ECO:0000313" key="1">
    <source>
        <dbReference type="EMBL" id="SOQ49350.1"/>
    </source>
</evidence>
<reference evidence="1" key="1">
    <citation type="submission" date="2016-07" db="EMBL/GenBank/DDBJ databases">
        <authorList>
            <person name="Bretaudeau A."/>
        </authorList>
    </citation>
    <scope>NUCLEOTIDE SEQUENCE</scope>
    <source>
        <strain evidence="1">Rice</strain>
        <tissue evidence="1">Whole body</tissue>
    </source>
</reference>